<sequence>MYRWILKTMRSIYLAFLFVFFGLLLNCNNTKLKEFEPQKVVKQTETKEIFSLVKPVNKPEEPLYTTLYNGYSISIQSNSSHQELIFKKGNVEIKKTLKFYYENPAIVFHLYKSDLDNIVILIEGRDYYGSNLGIYYIGNETNKIIEIDDSLNYTQDDPETKGFKVPKAEIIKKENELKCKVYLENKLLSDKTYDISTIEEKNAVSINKYLNNNQYLVKTFDINKDGFSDKIISSKPYEGEDLLIFLGDNSSNYKFVLKTTNFSQDGGNQISDIKPTRDGFVLVTAFPDRGDSRSNYYISNNNGSFILKKIEQESYSWQDGYTETCIQNFNFDLKNTLESLSNTIAKTKSDCTKKFDKKN</sequence>
<dbReference type="Proteomes" id="UP000184069">
    <property type="component" value="Unassembled WGS sequence"/>
</dbReference>
<evidence type="ECO:0000313" key="1">
    <source>
        <dbReference type="EMBL" id="OCA76717.1"/>
    </source>
</evidence>
<dbReference type="EMBL" id="FRBM01000008">
    <property type="protein sequence ID" value="SHL98824.1"/>
    <property type="molecule type" value="Genomic_DNA"/>
</dbReference>
<organism evidence="2 4">
    <name type="scientific">Chryseobacterium contaminans</name>
    <dbReference type="NCBI Taxonomy" id="1423959"/>
    <lineage>
        <taxon>Bacteria</taxon>
        <taxon>Pseudomonadati</taxon>
        <taxon>Bacteroidota</taxon>
        <taxon>Flavobacteriia</taxon>
        <taxon>Flavobacteriales</taxon>
        <taxon>Weeksellaceae</taxon>
        <taxon>Chryseobacterium group</taxon>
        <taxon>Chryseobacterium</taxon>
    </lineage>
</organism>
<reference evidence="1 3" key="1">
    <citation type="submission" date="2016-07" db="EMBL/GenBank/DDBJ databases">
        <authorList>
            <person name="Jeong J.-J."/>
            <person name="Kim D.W."/>
            <person name="Sang M.K."/>
            <person name="Choi I.-G."/>
            <person name="Kim K.D."/>
        </authorList>
    </citation>
    <scope>NUCLEOTIDE SEQUENCE [LARGE SCALE GENOMIC DNA]</scope>
    <source>
        <strain evidence="1 3">C-26</strain>
    </source>
</reference>
<dbReference type="Proteomes" id="UP000093508">
    <property type="component" value="Unassembled WGS sequence"/>
</dbReference>
<dbReference type="AlphaFoldDB" id="A0A1M7F451"/>
<dbReference type="EMBL" id="MAYF01000322">
    <property type="protein sequence ID" value="OCA76717.1"/>
    <property type="molecule type" value="Genomic_DNA"/>
</dbReference>
<dbReference type="STRING" id="1423959.SAMN05444407_10870"/>
<evidence type="ECO:0000313" key="4">
    <source>
        <dbReference type="Proteomes" id="UP000184069"/>
    </source>
</evidence>
<dbReference type="RefSeq" id="WP_066698522.1">
    <property type="nucleotide sequence ID" value="NZ_FRBM01000008.1"/>
</dbReference>
<name>A0A1M7F451_9FLAO</name>
<proteinExistence type="predicted"/>
<evidence type="ECO:0000313" key="3">
    <source>
        <dbReference type="Proteomes" id="UP000093508"/>
    </source>
</evidence>
<keyword evidence="3" id="KW-1185">Reference proteome</keyword>
<gene>
    <name evidence="1" type="ORF">BBH99_12160</name>
    <name evidence="2" type="ORF">SAMN05444407_10870</name>
</gene>
<reference evidence="2 4" key="2">
    <citation type="submission" date="2016-11" db="EMBL/GenBank/DDBJ databases">
        <authorList>
            <person name="Jaros S."/>
            <person name="Januszkiewicz K."/>
            <person name="Wedrychowicz H."/>
        </authorList>
    </citation>
    <scope>NUCLEOTIDE SEQUENCE [LARGE SCALE GENOMIC DNA]</scope>
    <source>
        <strain evidence="2 4">DSM 27621</strain>
    </source>
</reference>
<protein>
    <submittedName>
        <fullName evidence="2">Uncharacterized protein</fullName>
    </submittedName>
</protein>
<evidence type="ECO:0000313" key="2">
    <source>
        <dbReference type="EMBL" id="SHL98824.1"/>
    </source>
</evidence>
<accession>A0A1M7F451</accession>